<dbReference type="EMBL" id="LCIE01000003">
    <property type="protein sequence ID" value="KKT49666.1"/>
    <property type="molecule type" value="Genomic_DNA"/>
</dbReference>
<evidence type="ECO:0000313" key="2">
    <source>
        <dbReference type="Proteomes" id="UP000034172"/>
    </source>
</evidence>
<name>A0A0G1HR97_9BACT</name>
<evidence type="ECO:0000313" key="1">
    <source>
        <dbReference type="EMBL" id="KKT49666.1"/>
    </source>
</evidence>
<dbReference type="Proteomes" id="UP000034172">
    <property type="component" value="Unassembled WGS sequence"/>
</dbReference>
<dbReference type="AlphaFoldDB" id="A0A0G1HR97"/>
<sequence>MVGVGEGASVGVRDGVISSFGVGVISGVGSVVGAASGVTSTVGVTSMGGLLRYPPDPGPWLKAKPQ</sequence>
<gene>
    <name evidence="1" type="ORF">UW41_C0003G0033</name>
</gene>
<dbReference type="STRING" id="1618392.UW41_C0003G0033"/>
<organism evidence="1 2">
    <name type="scientific">Candidatus Collierbacteria bacterium GW2011_GWC2_44_18</name>
    <dbReference type="NCBI Taxonomy" id="1618392"/>
    <lineage>
        <taxon>Bacteria</taxon>
        <taxon>Candidatus Collieribacteriota</taxon>
    </lineage>
</organism>
<comment type="caution">
    <text evidence="1">The sequence shown here is derived from an EMBL/GenBank/DDBJ whole genome shotgun (WGS) entry which is preliminary data.</text>
</comment>
<protein>
    <submittedName>
        <fullName evidence="1">Uncharacterized protein</fullName>
    </submittedName>
</protein>
<proteinExistence type="predicted"/>
<reference evidence="1 2" key="1">
    <citation type="journal article" date="2015" name="Nature">
        <title>rRNA introns, odd ribosomes, and small enigmatic genomes across a large radiation of phyla.</title>
        <authorList>
            <person name="Brown C.T."/>
            <person name="Hug L.A."/>
            <person name="Thomas B.C."/>
            <person name="Sharon I."/>
            <person name="Castelle C.J."/>
            <person name="Singh A."/>
            <person name="Wilkins M.J."/>
            <person name="Williams K.H."/>
            <person name="Banfield J.F."/>
        </authorList>
    </citation>
    <scope>NUCLEOTIDE SEQUENCE [LARGE SCALE GENOMIC DNA]</scope>
</reference>
<accession>A0A0G1HR97</accession>